<proteinExistence type="predicted"/>
<dbReference type="Proteomes" id="UP000008141">
    <property type="component" value="Unassembled WGS sequence"/>
</dbReference>
<gene>
    <name evidence="2" type="ORF">CHLNCDRAFT_139146</name>
</gene>
<feature type="compositionally biased region" description="Basic and acidic residues" evidence="1">
    <location>
        <begin position="12"/>
        <end position="23"/>
    </location>
</feature>
<accession>E1ZPJ4</accession>
<organism evidence="3">
    <name type="scientific">Chlorella variabilis</name>
    <name type="common">Green alga</name>
    <dbReference type="NCBI Taxonomy" id="554065"/>
    <lineage>
        <taxon>Eukaryota</taxon>
        <taxon>Viridiplantae</taxon>
        <taxon>Chlorophyta</taxon>
        <taxon>core chlorophytes</taxon>
        <taxon>Trebouxiophyceae</taxon>
        <taxon>Chlorellales</taxon>
        <taxon>Chlorellaceae</taxon>
        <taxon>Chlorella clade</taxon>
        <taxon>Chlorella</taxon>
    </lineage>
</organism>
<reference evidence="2 3" key="1">
    <citation type="journal article" date="2010" name="Plant Cell">
        <title>The Chlorella variabilis NC64A genome reveals adaptation to photosymbiosis, coevolution with viruses, and cryptic sex.</title>
        <authorList>
            <person name="Blanc G."/>
            <person name="Duncan G."/>
            <person name="Agarkova I."/>
            <person name="Borodovsky M."/>
            <person name="Gurnon J."/>
            <person name="Kuo A."/>
            <person name="Lindquist E."/>
            <person name="Lucas S."/>
            <person name="Pangilinan J."/>
            <person name="Polle J."/>
            <person name="Salamov A."/>
            <person name="Terry A."/>
            <person name="Yamada T."/>
            <person name="Dunigan D.D."/>
            <person name="Grigoriev I.V."/>
            <person name="Claverie J.M."/>
            <person name="Van Etten J.L."/>
        </authorList>
    </citation>
    <scope>NUCLEOTIDE SEQUENCE [LARGE SCALE GENOMIC DNA]</scope>
    <source>
        <strain evidence="2 3">NC64A</strain>
    </source>
</reference>
<feature type="region of interest" description="Disordered" evidence="1">
    <location>
        <begin position="1"/>
        <end position="23"/>
    </location>
</feature>
<sequence length="80" mass="8790">MLGVTADRKRRHDAEEQRQAKSERLVDALATSLTSNDRFQEQHLKLLEGQAAHGKAAEESRAAASKELATMAAAMKEKEA</sequence>
<protein>
    <submittedName>
        <fullName evidence="2">Expressed protein</fullName>
    </submittedName>
</protein>
<dbReference type="AlphaFoldDB" id="E1ZPJ4"/>
<evidence type="ECO:0000256" key="1">
    <source>
        <dbReference type="SAM" id="MobiDB-lite"/>
    </source>
</evidence>
<dbReference type="InParanoid" id="E1ZPJ4"/>
<dbReference type="GeneID" id="17351638"/>
<dbReference type="RefSeq" id="XP_005844353.1">
    <property type="nucleotide sequence ID" value="XM_005844291.1"/>
</dbReference>
<evidence type="ECO:0000313" key="2">
    <source>
        <dbReference type="EMBL" id="EFN52251.1"/>
    </source>
</evidence>
<keyword evidence="3" id="KW-1185">Reference proteome</keyword>
<name>E1ZPJ4_CHLVA</name>
<dbReference type="KEGG" id="cvr:CHLNCDRAFT_139146"/>
<evidence type="ECO:0000313" key="3">
    <source>
        <dbReference type="Proteomes" id="UP000008141"/>
    </source>
</evidence>
<dbReference type="EMBL" id="GL433857">
    <property type="protein sequence ID" value="EFN52251.1"/>
    <property type="molecule type" value="Genomic_DNA"/>
</dbReference>